<feature type="compositionally biased region" description="Basic and acidic residues" evidence="1">
    <location>
        <begin position="79"/>
        <end position="94"/>
    </location>
</feature>
<feature type="compositionally biased region" description="Basic and acidic residues" evidence="1">
    <location>
        <begin position="9"/>
        <end position="26"/>
    </location>
</feature>
<gene>
    <name evidence="2" type="ORF">PGSY75_0040500</name>
</gene>
<feature type="region of interest" description="Disordered" evidence="1">
    <location>
        <begin position="1"/>
        <end position="33"/>
    </location>
</feature>
<protein>
    <submittedName>
        <fullName evidence="2">Putative EMP1-like protein</fullName>
    </submittedName>
</protein>
<dbReference type="VEuPathDB" id="PlasmoDB:PGSY75_0040500"/>
<feature type="compositionally biased region" description="Low complexity" evidence="1">
    <location>
        <begin position="160"/>
        <end position="175"/>
    </location>
</feature>
<sequence>KYKAFINDWKTDNKKESQKYSDDKSKQKYTSHPVAISKDAREYLNETLTKMCKSNSSGCNCMNEKSSQNTSQNSGDMPKSLEEEPDIVKGKCDCANKVGPQIPVPGQTSTQIHSQGQDQNQPAAAQNNQHTGGSALQPGQKVDPSSASQTDPSAPRHEGPSGTSPGSSSTSPTTTKEPQKN</sequence>
<feature type="compositionally biased region" description="Polar residues" evidence="1">
    <location>
        <begin position="143"/>
        <end position="152"/>
    </location>
</feature>
<comment type="caution">
    <text evidence="2">The sequence shown here is derived from an EMBL/GenBank/DDBJ whole genome shotgun (WGS) entry which is preliminary data.</text>
</comment>
<evidence type="ECO:0000313" key="3">
    <source>
        <dbReference type="Proteomes" id="UP000076004"/>
    </source>
</evidence>
<feature type="non-terminal residue" evidence="2">
    <location>
        <position position="1"/>
    </location>
</feature>
<reference evidence="2 3" key="1">
    <citation type="journal article" date="2016" name="Nat. Commun.">
        <title>Genomes of cryptic chimpanzee Plasmodium species reveal key evolutionary events leading to human malaria.</title>
        <authorList>
            <person name="Sundararaman S.A."/>
            <person name="Plenderleith L.J."/>
            <person name="Liu W."/>
            <person name="Loy D.E."/>
            <person name="Learn G.H."/>
            <person name="Li Y."/>
            <person name="Shaw K.S."/>
            <person name="Ayouba A."/>
            <person name="Peeters M."/>
            <person name="Speede S."/>
            <person name="Shaw G.M."/>
            <person name="Bushman F.D."/>
            <person name="Brisson D."/>
            <person name="Rayner J.C."/>
            <person name="Sharp P.M."/>
            <person name="Hahn B.H."/>
        </authorList>
    </citation>
    <scope>NUCLEOTIDE SEQUENCE [LARGE SCALE GENOMIC DNA]</scope>
    <source>
        <strain evidence="2 3">SY75</strain>
    </source>
</reference>
<dbReference type="KEGG" id="pgab:PGSY75_0040500"/>
<dbReference type="GeneID" id="29774134"/>
<proteinExistence type="predicted"/>
<dbReference type="AlphaFoldDB" id="A0A151L1Y7"/>
<dbReference type="RefSeq" id="XP_018638696.1">
    <property type="nucleotide sequence ID" value="XM_018783522.1"/>
</dbReference>
<feature type="compositionally biased region" description="Low complexity" evidence="1">
    <location>
        <begin position="115"/>
        <end position="129"/>
    </location>
</feature>
<organism evidence="2 3">
    <name type="scientific">Plasmodium gaboni</name>
    <dbReference type="NCBI Taxonomy" id="647221"/>
    <lineage>
        <taxon>Eukaryota</taxon>
        <taxon>Sar</taxon>
        <taxon>Alveolata</taxon>
        <taxon>Apicomplexa</taxon>
        <taxon>Aconoidasida</taxon>
        <taxon>Haemosporida</taxon>
        <taxon>Plasmodiidae</taxon>
        <taxon>Plasmodium</taxon>
        <taxon>Plasmodium (Laverania)</taxon>
    </lineage>
</organism>
<dbReference type="Proteomes" id="UP000076004">
    <property type="component" value="Unassembled WGS sequence"/>
</dbReference>
<feature type="compositionally biased region" description="Polar residues" evidence="1">
    <location>
        <begin position="55"/>
        <end position="75"/>
    </location>
</feature>
<dbReference type="Gene3D" id="1.20.58.830">
    <property type="match status" value="1"/>
</dbReference>
<evidence type="ECO:0000313" key="2">
    <source>
        <dbReference type="EMBL" id="KYN92975.1"/>
    </source>
</evidence>
<feature type="non-terminal residue" evidence="2">
    <location>
        <position position="181"/>
    </location>
</feature>
<accession>A0A151L1Y7</accession>
<feature type="region of interest" description="Disordered" evidence="1">
    <location>
        <begin position="55"/>
        <end position="181"/>
    </location>
</feature>
<evidence type="ECO:0000256" key="1">
    <source>
        <dbReference type="SAM" id="MobiDB-lite"/>
    </source>
</evidence>
<name>A0A151L1Y7_9APIC</name>
<dbReference type="EMBL" id="LVLB01000403">
    <property type="protein sequence ID" value="KYN92975.1"/>
    <property type="molecule type" value="Genomic_DNA"/>
</dbReference>